<dbReference type="PANTHER" id="PTHR24559">
    <property type="entry name" value="TRANSPOSON TY3-I GAG-POL POLYPROTEIN"/>
    <property type="match status" value="1"/>
</dbReference>
<dbReference type="Gene3D" id="3.30.70.270">
    <property type="match status" value="2"/>
</dbReference>
<dbReference type="InParanoid" id="A0A3Q7IID6"/>
<dbReference type="CDD" id="cd01647">
    <property type="entry name" value="RT_LTR"/>
    <property type="match status" value="1"/>
</dbReference>
<dbReference type="PROSITE" id="PS50878">
    <property type="entry name" value="RT_POL"/>
    <property type="match status" value="1"/>
</dbReference>
<reference evidence="2" key="1">
    <citation type="journal article" date="2012" name="Nature">
        <title>The tomato genome sequence provides insights into fleshy fruit evolution.</title>
        <authorList>
            <consortium name="Tomato Genome Consortium"/>
        </authorList>
    </citation>
    <scope>NUCLEOTIDE SEQUENCE [LARGE SCALE GENOMIC DNA]</scope>
    <source>
        <strain evidence="2">cv. Heinz 1706</strain>
    </source>
</reference>
<dbReference type="OMA" id="WEWSEAC"/>
<dbReference type="Gramene" id="Solyc10g055195.1.1">
    <property type="protein sequence ID" value="Solyc10g055195.1.1"/>
    <property type="gene ID" value="Solyc10g055195.1"/>
</dbReference>
<dbReference type="STRING" id="4081.A0A3Q7IID6"/>
<name>A0A3Q7IID6_SOLLC</name>
<sequence>MVKNKYLIRLIVDLFDRLGQDKVFTKMDLRKGYYKVRIAEGDEPKTTCVTRYDTFEWLVMPFGLTNASAKICKLMNKLFHPYLDQFVVINLDDIVVYSNSMEDHVEHLCKVFNVLRDNDLCVKREKCSSAQPNVQFLGHTISHGEIRMDGDKVEAIQNWEAPMKNCKWEWSEACQTTFEKLKAAVTDESVLVLPDFTKSFEVHTDASNFAIGG</sequence>
<keyword evidence="3" id="KW-1185">Reference proteome</keyword>
<evidence type="ECO:0000259" key="1">
    <source>
        <dbReference type="PROSITE" id="PS50878"/>
    </source>
</evidence>
<dbReference type="InterPro" id="IPR043128">
    <property type="entry name" value="Rev_trsase/Diguanyl_cyclase"/>
</dbReference>
<dbReference type="InterPro" id="IPR053134">
    <property type="entry name" value="RNA-dir_DNA_polymerase"/>
</dbReference>
<dbReference type="Pfam" id="PF00078">
    <property type="entry name" value="RVT_1"/>
    <property type="match status" value="1"/>
</dbReference>
<accession>A0A3Q7IID6</accession>
<dbReference type="InterPro" id="IPR043502">
    <property type="entry name" value="DNA/RNA_pol_sf"/>
</dbReference>
<protein>
    <recommendedName>
        <fullName evidence="1">Reverse transcriptase domain-containing protein</fullName>
    </recommendedName>
</protein>
<dbReference type="InterPro" id="IPR041577">
    <property type="entry name" value="RT_RNaseH_2"/>
</dbReference>
<organism evidence="2">
    <name type="scientific">Solanum lycopersicum</name>
    <name type="common">Tomato</name>
    <name type="synonym">Lycopersicon esculentum</name>
    <dbReference type="NCBI Taxonomy" id="4081"/>
    <lineage>
        <taxon>Eukaryota</taxon>
        <taxon>Viridiplantae</taxon>
        <taxon>Streptophyta</taxon>
        <taxon>Embryophyta</taxon>
        <taxon>Tracheophyta</taxon>
        <taxon>Spermatophyta</taxon>
        <taxon>Magnoliopsida</taxon>
        <taxon>eudicotyledons</taxon>
        <taxon>Gunneridae</taxon>
        <taxon>Pentapetalae</taxon>
        <taxon>asterids</taxon>
        <taxon>lamiids</taxon>
        <taxon>Solanales</taxon>
        <taxon>Solanaceae</taxon>
        <taxon>Solanoideae</taxon>
        <taxon>Solaneae</taxon>
        <taxon>Solanum</taxon>
        <taxon>Solanum subgen. Lycopersicon</taxon>
    </lineage>
</organism>
<dbReference type="AlphaFoldDB" id="A0A3Q7IID6"/>
<feature type="domain" description="Reverse transcriptase" evidence="1">
    <location>
        <begin position="1"/>
        <end position="141"/>
    </location>
</feature>
<evidence type="ECO:0000313" key="2">
    <source>
        <dbReference type="EnsemblPlants" id="Solyc10g055195.1.1"/>
    </source>
</evidence>
<dbReference type="Proteomes" id="UP000004994">
    <property type="component" value="Chromosome 10"/>
</dbReference>
<dbReference type="SUPFAM" id="SSF56672">
    <property type="entry name" value="DNA/RNA polymerases"/>
    <property type="match status" value="1"/>
</dbReference>
<dbReference type="Pfam" id="PF17919">
    <property type="entry name" value="RT_RNaseH_2"/>
    <property type="match status" value="1"/>
</dbReference>
<dbReference type="PANTHER" id="PTHR24559:SF436">
    <property type="entry name" value="RNA-DIRECTED DNA POLYMERASE HOMOLOG"/>
    <property type="match status" value="1"/>
</dbReference>
<reference evidence="2" key="2">
    <citation type="submission" date="2019-01" db="UniProtKB">
        <authorList>
            <consortium name="EnsemblPlants"/>
        </authorList>
    </citation>
    <scope>IDENTIFICATION</scope>
    <source>
        <strain evidence="2">cv. Heinz 1706</strain>
    </source>
</reference>
<proteinExistence type="predicted"/>
<dbReference type="InterPro" id="IPR000477">
    <property type="entry name" value="RT_dom"/>
</dbReference>
<dbReference type="Gene3D" id="3.10.10.10">
    <property type="entry name" value="HIV Type 1 Reverse Transcriptase, subunit A, domain 1"/>
    <property type="match status" value="1"/>
</dbReference>
<dbReference type="EnsemblPlants" id="Solyc10g055195.1.1">
    <property type="protein sequence ID" value="Solyc10g055195.1.1"/>
    <property type="gene ID" value="Solyc10g055195.1"/>
</dbReference>
<evidence type="ECO:0000313" key="3">
    <source>
        <dbReference type="Proteomes" id="UP000004994"/>
    </source>
</evidence>